<protein>
    <submittedName>
        <fullName evidence="3">Glycosyltransferase family 4 protein</fullName>
        <ecNumber evidence="3">2.4.-.-</ecNumber>
    </submittedName>
</protein>
<proteinExistence type="predicted"/>
<dbReference type="EMBL" id="JARZAK010000001">
    <property type="protein sequence ID" value="MDY7256293.1"/>
    <property type="molecule type" value="Genomic_DNA"/>
</dbReference>
<evidence type="ECO:0000259" key="1">
    <source>
        <dbReference type="Pfam" id="PF00534"/>
    </source>
</evidence>
<dbReference type="GO" id="GO:0016757">
    <property type="term" value="F:glycosyltransferase activity"/>
    <property type="evidence" value="ECO:0007669"/>
    <property type="project" value="UniProtKB-KW"/>
</dbReference>
<dbReference type="Proteomes" id="UP001292913">
    <property type="component" value="Unassembled WGS sequence"/>
</dbReference>
<feature type="domain" description="Glycosyl transferase family 1" evidence="1">
    <location>
        <begin position="212"/>
        <end position="366"/>
    </location>
</feature>
<dbReference type="InterPro" id="IPR028098">
    <property type="entry name" value="Glyco_trans_4-like_N"/>
</dbReference>
<accession>A0ABU5HJC0</accession>
<dbReference type="Gene3D" id="3.40.50.2000">
    <property type="entry name" value="Glycogen Phosphorylase B"/>
    <property type="match status" value="2"/>
</dbReference>
<evidence type="ECO:0000259" key="2">
    <source>
        <dbReference type="Pfam" id="PF13439"/>
    </source>
</evidence>
<evidence type="ECO:0000313" key="4">
    <source>
        <dbReference type="Proteomes" id="UP001292913"/>
    </source>
</evidence>
<reference evidence="3 4" key="1">
    <citation type="submission" date="2023-04" db="EMBL/GenBank/DDBJ databases">
        <title>Bacteroides pacosi sp. nov., isolated from the fecal material of an alpaca.</title>
        <authorList>
            <person name="Miller S."/>
            <person name="Hendry M."/>
            <person name="King J."/>
            <person name="Sankaranarayanan K."/>
            <person name="Lawson P.A."/>
        </authorList>
    </citation>
    <scope>NUCLEOTIDE SEQUENCE [LARGE SCALE GENOMIC DNA]</scope>
    <source>
        <strain evidence="3 4">A2-P53</strain>
    </source>
</reference>
<dbReference type="CDD" id="cd03801">
    <property type="entry name" value="GT4_PimA-like"/>
    <property type="match status" value="1"/>
</dbReference>
<dbReference type="PANTHER" id="PTHR45947:SF3">
    <property type="entry name" value="SULFOQUINOVOSYL TRANSFERASE SQD2"/>
    <property type="match status" value="1"/>
</dbReference>
<evidence type="ECO:0000313" key="3">
    <source>
        <dbReference type="EMBL" id="MDY7256293.1"/>
    </source>
</evidence>
<organism evidence="3 4">
    <name type="scientific">Bacteroides vicugnae</name>
    <dbReference type="NCBI Taxonomy" id="3037989"/>
    <lineage>
        <taxon>Bacteria</taxon>
        <taxon>Pseudomonadati</taxon>
        <taxon>Bacteroidota</taxon>
        <taxon>Bacteroidia</taxon>
        <taxon>Bacteroidales</taxon>
        <taxon>Bacteroidaceae</taxon>
        <taxon>Bacteroides</taxon>
    </lineage>
</organism>
<dbReference type="InterPro" id="IPR050194">
    <property type="entry name" value="Glycosyltransferase_grp1"/>
</dbReference>
<dbReference type="Pfam" id="PF13439">
    <property type="entry name" value="Glyco_transf_4"/>
    <property type="match status" value="1"/>
</dbReference>
<name>A0ABU5HJC0_9BACE</name>
<feature type="domain" description="Glycosyltransferase subfamily 4-like N-terminal" evidence="2">
    <location>
        <begin position="14"/>
        <end position="169"/>
    </location>
</feature>
<comment type="caution">
    <text evidence="3">The sequence shown here is derived from an EMBL/GenBank/DDBJ whole genome shotgun (WGS) entry which is preliminary data.</text>
</comment>
<gene>
    <name evidence="3" type="ORF">QHG74_00945</name>
</gene>
<dbReference type="InterPro" id="IPR001296">
    <property type="entry name" value="Glyco_trans_1"/>
</dbReference>
<dbReference type="EC" id="2.4.-.-" evidence="3"/>
<dbReference type="RefSeq" id="WP_320983004.1">
    <property type="nucleotide sequence ID" value="NZ_JARZAK010000001.1"/>
</dbReference>
<dbReference type="Pfam" id="PF00534">
    <property type="entry name" value="Glycos_transf_1"/>
    <property type="match status" value="1"/>
</dbReference>
<keyword evidence="3" id="KW-0328">Glycosyltransferase</keyword>
<dbReference type="PANTHER" id="PTHR45947">
    <property type="entry name" value="SULFOQUINOVOSYL TRANSFERASE SQD2"/>
    <property type="match status" value="1"/>
</dbReference>
<dbReference type="SUPFAM" id="SSF53756">
    <property type="entry name" value="UDP-Glycosyltransferase/glycogen phosphorylase"/>
    <property type="match status" value="1"/>
</dbReference>
<keyword evidence="3" id="KW-0808">Transferase</keyword>
<sequence>MKILFLTENYFPLVSGVPIVVKYLAEGLCKRGHDVTVVTQKPENSPKNEIINGVKVFRFNIWRDWKHFYKGDIQSYLDFVINSRAEINIIECAECITTDVLLPYLKKLYGKVLFHSHGLSGFDNKFFILKDNLKHTLGSTYNWFNSQLYFKWTFKKAIKYIDAFMCLSEVDSGIDYIKKNANKYFILNNAADDMFFSINIPRGGLSKYSSLNNKHYIISCANYTVVKNQKDMIRQYFMSDSSKSYSLVCIGSQKNKYYEECEDLVSELNQQIGPRDVHLLSGVERADIPSIIKGASLYLVTSRWEQYSISIIEAMSQGVPFISTNVGNAKILSGGATVNSVNDIYLQIDNLLTNKSLLKNYAEAGKDFAYKNCRIDVVINKLEDVMQKVV</sequence>
<keyword evidence="4" id="KW-1185">Reference proteome</keyword>